<dbReference type="GO" id="GO:0004340">
    <property type="term" value="F:glucokinase activity"/>
    <property type="evidence" value="ECO:0007669"/>
    <property type="project" value="UniProtKB-EC"/>
</dbReference>
<protein>
    <recommendedName>
        <fullName evidence="3">Glucokinase</fullName>
        <ecNumber evidence="3">2.7.1.2</ecNumber>
    </recommendedName>
    <alternativeName>
        <fullName evidence="3">Glucose kinase</fullName>
    </alternativeName>
</protein>
<dbReference type="Gene3D" id="3.40.367.20">
    <property type="match status" value="1"/>
</dbReference>
<dbReference type="NCBIfam" id="TIGR00749">
    <property type="entry name" value="glk"/>
    <property type="match status" value="1"/>
</dbReference>
<dbReference type="CDD" id="cd24008">
    <property type="entry name" value="ASKHA_NBD_GLK"/>
    <property type="match status" value="1"/>
</dbReference>
<evidence type="ECO:0000313" key="6">
    <source>
        <dbReference type="Proteomes" id="UP001595974"/>
    </source>
</evidence>
<evidence type="ECO:0000256" key="3">
    <source>
        <dbReference type="HAMAP-Rule" id="MF_00524"/>
    </source>
</evidence>
<dbReference type="HAMAP" id="MF_00524">
    <property type="entry name" value="Glucokinase"/>
    <property type="match status" value="1"/>
</dbReference>
<keyword evidence="2 3" id="KW-0418">Kinase</keyword>
<keyword evidence="6" id="KW-1185">Reference proteome</keyword>
<evidence type="ECO:0000256" key="1">
    <source>
        <dbReference type="ARBA" id="ARBA00022679"/>
    </source>
</evidence>
<organism evidence="5 6">
    <name type="scientific">Thauera sinica</name>
    <dbReference type="NCBI Taxonomy" id="2665146"/>
    <lineage>
        <taxon>Bacteria</taxon>
        <taxon>Pseudomonadati</taxon>
        <taxon>Pseudomonadota</taxon>
        <taxon>Betaproteobacteria</taxon>
        <taxon>Rhodocyclales</taxon>
        <taxon>Zoogloeaceae</taxon>
        <taxon>Thauera</taxon>
    </lineage>
</organism>
<dbReference type="InterPro" id="IPR043129">
    <property type="entry name" value="ATPase_NBD"/>
</dbReference>
<proteinExistence type="inferred from homology"/>
<name>A0ABW1AR77_9RHOO</name>
<sequence length="329" mass="33651">MRSGSSDTFPRLVGDIGGTNARFALVTAPGGDLQGVRTLPCADFAGPAEAIGHYLAASGLPPPRCGGFGIANPVDGDVVHMTNRDWAFSIGALREALRLERLEVFNDFTALALALPVLRGPDLLQVGGGAPAAHRAVGLLGAGTGLGVSGLVPCGTDYVPLEGEGGHVTLAASDAKEAALIAWLAARHPHVSAERVLSGRGLAALYEAHAALRGEAAEPLAPEEISARALAGGSPPCAAALDSFCAFFGTVAADLALTLGARGGIYIGGGIVPRLGEFFVRSRFRARFEHKGRFGAYLAAIPTYVIRAPHAGLVGAARALERRLGGDGR</sequence>
<dbReference type="Proteomes" id="UP001595974">
    <property type="component" value="Unassembled WGS sequence"/>
</dbReference>
<dbReference type="Gene3D" id="3.30.420.40">
    <property type="match status" value="1"/>
</dbReference>
<dbReference type="NCBIfam" id="NF001416">
    <property type="entry name" value="PRK00292.1-3"/>
    <property type="match status" value="1"/>
</dbReference>
<evidence type="ECO:0000256" key="2">
    <source>
        <dbReference type="ARBA" id="ARBA00022777"/>
    </source>
</evidence>
<keyword evidence="3" id="KW-0067">ATP-binding</keyword>
<dbReference type="Pfam" id="PF02685">
    <property type="entry name" value="Glucokinase"/>
    <property type="match status" value="1"/>
</dbReference>
<comment type="caution">
    <text evidence="5">The sequence shown here is derived from an EMBL/GenBank/DDBJ whole genome shotgun (WGS) entry which is preliminary data.</text>
</comment>
<evidence type="ECO:0000256" key="4">
    <source>
        <dbReference type="RuleBase" id="RU004046"/>
    </source>
</evidence>
<accession>A0ABW1AR77</accession>
<dbReference type="PANTHER" id="PTHR47690:SF1">
    <property type="entry name" value="GLUCOKINASE"/>
    <property type="match status" value="1"/>
</dbReference>
<dbReference type="SUPFAM" id="SSF53067">
    <property type="entry name" value="Actin-like ATPase domain"/>
    <property type="match status" value="1"/>
</dbReference>
<dbReference type="InterPro" id="IPR050201">
    <property type="entry name" value="Bacterial_glucokinase"/>
</dbReference>
<keyword evidence="3" id="KW-0324">Glycolysis</keyword>
<dbReference type="EMBL" id="JBHSOG010000041">
    <property type="protein sequence ID" value="MFC5769762.1"/>
    <property type="molecule type" value="Genomic_DNA"/>
</dbReference>
<dbReference type="RefSeq" id="WP_096452365.1">
    <property type="nucleotide sequence ID" value="NZ_JBHSOG010000041.1"/>
</dbReference>
<keyword evidence="1 3" id="KW-0808">Transferase</keyword>
<dbReference type="PANTHER" id="PTHR47690">
    <property type="entry name" value="GLUCOKINASE"/>
    <property type="match status" value="1"/>
</dbReference>
<dbReference type="InterPro" id="IPR003836">
    <property type="entry name" value="Glucokinase"/>
</dbReference>
<keyword evidence="3" id="KW-0547">Nucleotide-binding</keyword>
<comment type="catalytic activity">
    <reaction evidence="3">
        <text>D-glucose + ATP = D-glucose 6-phosphate + ADP + H(+)</text>
        <dbReference type="Rhea" id="RHEA:17825"/>
        <dbReference type="ChEBI" id="CHEBI:4167"/>
        <dbReference type="ChEBI" id="CHEBI:15378"/>
        <dbReference type="ChEBI" id="CHEBI:30616"/>
        <dbReference type="ChEBI" id="CHEBI:61548"/>
        <dbReference type="ChEBI" id="CHEBI:456216"/>
        <dbReference type="EC" id="2.7.1.2"/>
    </reaction>
</comment>
<comment type="subcellular location">
    <subcellularLocation>
        <location evidence="3">Cytoplasm</location>
    </subcellularLocation>
</comment>
<gene>
    <name evidence="3" type="primary">glk</name>
    <name evidence="5" type="ORF">ACFPTN_10300</name>
</gene>
<dbReference type="EC" id="2.7.1.2" evidence="3"/>
<comment type="similarity">
    <text evidence="3 4">Belongs to the bacterial glucokinase family.</text>
</comment>
<reference evidence="6" key="1">
    <citation type="journal article" date="2019" name="Int. J. Syst. Evol. Microbiol.">
        <title>The Global Catalogue of Microorganisms (GCM) 10K type strain sequencing project: providing services to taxonomists for standard genome sequencing and annotation.</title>
        <authorList>
            <consortium name="The Broad Institute Genomics Platform"/>
            <consortium name="The Broad Institute Genome Sequencing Center for Infectious Disease"/>
            <person name="Wu L."/>
            <person name="Ma J."/>
        </authorList>
    </citation>
    <scope>NUCLEOTIDE SEQUENCE [LARGE SCALE GENOMIC DNA]</scope>
    <source>
        <strain evidence="6">SHR3</strain>
    </source>
</reference>
<keyword evidence="3" id="KW-0963">Cytoplasm</keyword>
<feature type="binding site" evidence="3">
    <location>
        <begin position="14"/>
        <end position="19"/>
    </location>
    <ligand>
        <name>ATP</name>
        <dbReference type="ChEBI" id="CHEBI:30616"/>
    </ligand>
</feature>
<evidence type="ECO:0000313" key="5">
    <source>
        <dbReference type="EMBL" id="MFC5769762.1"/>
    </source>
</evidence>